<evidence type="ECO:0000313" key="7">
    <source>
        <dbReference type="EMBL" id="ADO83410.1"/>
    </source>
</evidence>
<name>E3H9M1_ILYPC</name>
<feature type="transmembrane region" description="Helical" evidence="5">
    <location>
        <begin position="71"/>
        <end position="87"/>
    </location>
</feature>
<evidence type="ECO:0000256" key="3">
    <source>
        <dbReference type="ARBA" id="ARBA00022989"/>
    </source>
</evidence>
<dbReference type="OrthoDB" id="581879at2"/>
<keyword evidence="3 5" id="KW-1133">Transmembrane helix</keyword>
<dbReference type="Pfam" id="PF13515">
    <property type="entry name" value="FUSC_2"/>
    <property type="match status" value="1"/>
</dbReference>
<dbReference type="GO" id="GO:0016020">
    <property type="term" value="C:membrane"/>
    <property type="evidence" value="ECO:0007669"/>
    <property type="project" value="UniProtKB-SubCell"/>
</dbReference>
<evidence type="ECO:0000256" key="1">
    <source>
        <dbReference type="ARBA" id="ARBA00004141"/>
    </source>
</evidence>
<dbReference type="Proteomes" id="UP000006875">
    <property type="component" value="Chromosome"/>
</dbReference>
<keyword evidence="8" id="KW-1185">Reference proteome</keyword>
<feature type="transmembrane region" description="Helical" evidence="5">
    <location>
        <begin position="93"/>
        <end position="112"/>
    </location>
</feature>
<sequence>MLNFFKGKFKSIFVLNKNKINFHIPLILTFLMGTFFTIGFYLNNIKAGLTASLAGLILVYFPIYATTGERIITLLACSFAFIFSYALGLMFSFNYIISSIVFGMYCGIIHWLTSYLMVRPPKSFFFVMIAATASCIPHRPDKIAESLGLFALGSIIVTFVAFVYSIIVNKNKPSISGRIFHVNFKYNQDTDLLEAIIFGIFMFISLLVGHLLKVVNPYWISVSCVAALQGASKDHVIQRVTQRIAGTFMGLGLCWITLIFANEDIKLILISIVILQFILEATVQRNYAIGIIFATPLTILLADASTLFTMSTTTFMKLRLFNTLIGCLIGALGGVVIHHEKLKYELKKKLKLLGIGSLN</sequence>
<dbReference type="AlphaFoldDB" id="E3H9M1"/>
<evidence type="ECO:0000256" key="2">
    <source>
        <dbReference type="ARBA" id="ARBA00022692"/>
    </source>
</evidence>
<feature type="transmembrane region" description="Helical" evidence="5">
    <location>
        <begin position="20"/>
        <end position="41"/>
    </location>
</feature>
<comment type="subcellular location">
    <subcellularLocation>
        <location evidence="1">Membrane</location>
        <topology evidence="1">Multi-pass membrane protein</topology>
    </subcellularLocation>
</comment>
<evidence type="ECO:0000256" key="4">
    <source>
        <dbReference type="ARBA" id="ARBA00023136"/>
    </source>
</evidence>
<feature type="transmembrane region" description="Helical" evidence="5">
    <location>
        <begin position="146"/>
        <end position="169"/>
    </location>
</feature>
<feature type="transmembrane region" description="Helical" evidence="5">
    <location>
        <begin position="190"/>
        <end position="209"/>
    </location>
</feature>
<dbReference type="HOGENOM" id="CLU_020865_1_0_0"/>
<reference evidence="7 8" key="1">
    <citation type="journal article" date="2010" name="Stand. Genomic Sci.">
        <title>Complete genome sequence of Ilyobacter polytropus type strain (CuHbu1).</title>
        <authorList>
            <person name="Sikorski J."/>
            <person name="Chertkov O."/>
            <person name="Lapidus A."/>
            <person name="Nolan M."/>
            <person name="Lucas S."/>
            <person name="Del Rio T.G."/>
            <person name="Tice H."/>
            <person name="Cheng J.F."/>
            <person name="Tapia R."/>
            <person name="Han C."/>
            <person name="Goodwin L."/>
            <person name="Pitluck S."/>
            <person name="Liolios K."/>
            <person name="Ivanova N."/>
            <person name="Mavromatis K."/>
            <person name="Mikhailova N."/>
            <person name="Pati A."/>
            <person name="Chen A."/>
            <person name="Palaniappan K."/>
            <person name="Land M."/>
            <person name="Hauser L."/>
            <person name="Chang Y.J."/>
            <person name="Jeffries C.D."/>
            <person name="Brambilla E."/>
            <person name="Yasawong M."/>
            <person name="Rohde M."/>
            <person name="Pukall R."/>
            <person name="Spring S."/>
            <person name="Goker M."/>
            <person name="Woyke T."/>
            <person name="Bristow J."/>
            <person name="Eisen J.A."/>
            <person name="Markowitz V."/>
            <person name="Hugenholtz P."/>
            <person name="Kyrpides N.C."/>
            <person name="Klenk H.P."/>
        </authorList>
    </citation>
    <scope>NUCLEOTIDE SEQUENCE [LARGE SCALE GENOMIC DNA]</scope>
    <source>
        <strain evidence="8">ATCC 51220 / DSM 2926 / LMG 16218 / CuHBu1</strain>
    </source>
</reference>
<feature type="transmembrane region" description="Helical" evidence="5">
    <location>
        <begin position="244"/>
        <end position="261"/>
    </location>
</feature>
<dbReference type="InterPro" id="IPR049453">
    <property type="entry name" value="Memb_transporter_dom"/>
</dbReference>
<keyword evidence="4 5" id="KW-0472">Membrane</keyword>
<evidence type="ECO:0000256" key="5">
    <source>
        <dbReference type="SAM" id="Phobius"/>
    </source>
</evidence>
<proteinExistence type="predicted"/>
<feature type="transmembrane region" description="Helical" evidence="5">
    <location>
        <begin position="47"/>
        <end position="64"/>
    </location>
</feature>
<feature type="transmembrane region" description="Helical" evidence="5">
    <location>
        <begin position="267"/>
        <end position="283"/>
    </location>
</feature>
<dbReference type="STRING" id="572544.Ilyop_1637"/>
<gene>
    <name evidence="7" type="ordered locus">Ilyop_1637</name>
</gene>
<organism evidence="7 8">
    <name type="scientific">Ilyobacter polytropus (strain ATCC 51220 / DSM 2926 / LMG 16218 / CuHBu1)</name>
    <dbReference type="NCBI Taxonomy" id="572544"/>
    <lineage>
        <taxon>Bacteria</taxon>
        <taxon>Fusobacteriati</taxon>
        <taxon>Fusobacteriota</taxon>
        <taxon>Fusobacteriia</taxon>
        <taxon>Fusobacteriales</taxon>
        <taxon>Fusobacteriaceae</taxon>
        <taxon>Ilyobacter</taxon>
    </lineage>
</organism>
<evidence type="ECO:0000259" key="6">
    <source>
        <dbReference type="Pfam" id="PF13515"/>
    </source>
</evidence>
<keyword evidence="2 5" id="KW-0812">Transmembrane</keyword>
<feature type="transmembrane region" description="Helical" evidence="5">
    <location>
        <begin position="290"/>
        <end position="308"/>
    </location>
</feature>
<feature type="transmembrane region" description="Helical" evidence="5">
    <location>
        <begin position="320"/>
        <end position="339"/>
    </location>
</feature>
<dbReference type="eggNOG" id="COG1289">
    <property type="taxonomic scope" value="Bacteria"/>
</dbReference>
<dbReference type="KEGG" id="ipo:Ilyop_1637"/>
<dbReference type="RefSeq" id="WP_013388077.1">
    <property type="nucleotide sequence ID" value="NC_014632.1"/>
</dbReference>
<feature type="domain" description="Integral membrane bound transporter" evidence="6">
    <location>
        <begin position="205"/>
        <end position="332"/>
    </location>
</feature>
<accession>E3H9M1</accession>
<protein>
    <recommendedName>
        <fullName evidence="6">Integral membrane bound transporter domain-containing protein</fullName>
    </recommendedName>
</protein>
<evidence type="ECO:0000313" key="8">
    <source>
        <dbReference type="Proteomes" id="UP000006875"/>
    </source>
</evidence>
<dbReference type="EMBL" id="CP002281">
    <property type="protein sequence ID" value="ADO83410.1"/>
    <property type="molecule type" value="Genomic_DNA"/>
</dbReference>